<dbReference type="Proteomes" id="UP001401887">
    <property type="component" value="Unassembled WGS sequence"/>
</dbReference>
<evidence type="ECO:0000313" key="3">
    <source>
        <dbReference type="Proteomes" id="UP001401887"/>
    </source>
</evidence>
<dbReference type="EMBL" id="BAABRP010000005">
    <property type="protein sequence ID" value="GAA5513110.1"/>
    <property type="molecule type" value="Genomic_DNA"/>
</dbReference>
<accession>A0ABP9W9F3</accession>
<dbReference type="Pfam" id="PF10544">
    <property type="entry name" value="T5orf172"/>
    <property type="match status" value="1"/>
</dbReference>
<protein>
    <recommendedName>
        <fullName evidence="1">Bacteriophage T5 Orf172 DNA-binding domain-containing protein</fullName>
    </recommendedName>
</protein>
<evidence type="ECO:0000259" key="1">
    <source>
        <dbReference type="Pfam" id="PF10544"/>
    </source>
</evidence>
<dbReference type="InterPro" id="IPR018306">
    <property type="entry name" value="Phage_T5_Orf172_DNA-bd"/>
</dbReference>
<gene>
    <name evidence="2" type="ORF">Dcar01_01836</name>
</gene>
<reference evidence="2 3" key="1">
    <citation type="submission" date="2024-02" db="EMBL/GenBank/DDBJ databases">
        <title>Deinococcus carri NBRC 110142.</title>
        <authorList>
            <person name="Ichikawa N."/>
            <person name="Katano-Makiyama Y."/>
            <person name="Hidaka K."/>
        </authorList>
    </citation>
    <scope>NUCLEOTIDE SEQUENCE [LARGE SCALE GENOMIC DNA]</scope>
    <source>
        <strain evidence="2 3">NBRC 110142</strain>
    </source>
</reference>
<proteinExistence type="predicted"/>
<comment type="caution">
    <text evidence="2">The sequence shown here is derived from an EMBL/GenBank/DDBJ whole genome shotgun (WGS) entry which is preliminary data.</text>
</comment>
<evidence type="ECO:0000313" key="2">
    <source>
        <dbReference type="EMBL" id="GAA5513110.1"/>
    </source>
</evidence>
<sequence length="353" mass="39522">MRSPALREGLYKIGLTAASHPEATDALKRRARELNDPTGSPGGYQLVEARWSPDCKAAERWAHHLLREYRYLPGKELFWVPRPARVQAALRLAVFKAEQRQPLPQRKLRARKSVTVHYRQGVGFWDRPPAGLDSYMEGCQLLPLFPRRGEAFLRRAGGMLLPPELVSEAPFVPALRLLGEHYARGAWMDVTAPNVRVGPGESPLLLPAWLLCRPAPAARTWLKAAAAQGDWLAHGRLAQLELATSRPEAAQIHQAQAHLTVFGVGLVEALARANGELDEVCSPLDAGAFRREDGRTAWRILVTWASQIKRGQMAPPDPSLRRQLKRELAQHLEERWVPLAQRDVLMAVLDQQL</sequence>
<name>A0ABP9W9F3_9DEIO</name>
<organism evidence="2 3">
    <name type="scientific">Deinococcus carri</name>
    <dbReference type="NCBI Taxonomy" id="1211323"/>
    <lineage>
        <taxon>Bacteria</taxon>
        <taxon>Thermotogati</taxon>
        <taxon>Deinococcota</taxon>
        <taxon>Deinococci</taxon>
        <taxon>Deinococcales</taxon>
        <taxon>Deinococcaceae</taxon>
        <taxon>Deinococcus</taxon>
    </lineage>
</organism>
<feature type="domain" description="Bacteriophage T5 Orf172 DNA-binding" evidence="1">
    <location>
        <begin position="9"/>
        <end position="90"/>
    </location>
</feature>
<keyword evidence="3" id="KW-1185">Reference proteome</keyword>